<dbReference type="Pfam" id="PF04338">
    <property type="entry name" value="DUF481"/>
    <property type="match status" value="1"/>
</dbReference>
<dbReference type="RefSeq" id="WP_093972847.1">
    <property type="nucleotide sequence ID" value="NZ_FXXQ01000002.1"/>
</dbReference>
<evidence type="ECO:0008006" key="4">
    <source>
        <dbReference type="Google" id="ProtNLM"/>
    </source>
</evidence>
<protein>
    <recommendedName>
        <fullName evidence="4">Salt-induced outer membrane protein</fullName>
    </recommendedName>
</protein>
<dbReference type="AlphaFoldDB" id="A0A238IXW3"/>
<dbReference type="InterPro" id="IPR007433">
    <property type="entry name" value="DUF481"/>
</dbReference>
<accession>A0A238IXW3</accession>
<evidence type="ECO:0000313" key="2">
    <source>
        <dbReference type="EMBL" id="SMX22883.1"/>
    </source>
</evidence>
<keyword evidence="1" id="KW-0732">Signal</keyword>
<dbReference type="OrthoDB" id="7631035at2"/>
<dbReference type="Proteomes" id="UP000201838">
    <property type="component" value="Unassembled WGS sequence"/>
</dbReference>
<name>A0A238IXW3_9RHOB</name>
<reference evidence="2 3" key="1">
    <citation type="submission" date="2017-05" db="EMBL/GenBank/DDBJ databases">
        <authorList>
            <person name="Song R."/>
            <person name="Chenine A.L."/>
            <person name="Ruprecht R.M."/>
        </authorList>
    </citation>
    <scope>NUCLEOTIDE SEQUENCE [LARGE SCALE GENOMIC DNA]</scope>
    <source>
        <strain evidence="2 3">CECT 8489</strain>
    </source>
</reference>
<proteinExistence type="predicted"/>
<dbReference type="EMBL" id="FXXQ01000002">
    <property type="protein sequence ID" value="SMX22883.1"/>
    <property type="molecule type" value="Genomic_DNA"/>
</dbReference>
<feature type="chain" id="PRO_5012759985" description="Salt-induced outer membrane protein" evidence="1">
    <location>
        <begin position="24"/>
        <end position="277"/>
    </location>
</feature>
<evidence type="ECO:0000256" key="1">
    <source>
        <dbReference type="SAM" id="SignalP"/>
    </source>
</evidence>
<organism evidence="2 3">
    <name type="scientific">Boseongicola aestuarii</name>
    <dbReference type="NCBI Taxonomy" id="1470561"/>
    <lineage>
        <taxon>Bacteria</taxon>
        <taxon>Pseudomonadati</taxon>
        <taxon>Pseudomonadota</taxon>
        <taxon>Alphaproteobacteria</taxon>
        <taxon>Rhodobacterales</taxon>
        <taxon>Paracoccaceae</taxon>
        <taxon>Boseongicola</taxon>
    </lineage>
</organism>
<evidence type="ECO:0000313" key="3">
    <source>
        <dbReference type="Proteomes" id="UP000201838"/>
    </source>
</evidence>
<keyword evidence="3" id="KW-1185">Reference proteome</keyword>
<feature type="signal peptide" evidence="1">
    <location>
        <begin position="1"/>
        <end position="23"/>
    </location>
</feature>
<sequence>MNKTLKLATVSALALMIAAPGFTQTLIGRDSVAGDLNEDLIEAIEDDAERELDRFGNEGRPQGFNGSVALRGIAQSGNSETLNIGIGSDMNYVWGPNGIELQLNYAYSDDDDSASEESLFYGLEYTRDFNPSTFGFAKIQGSADGATDAQYESDTFVSFGAGYRIYNDAERQWSVQAGPGYRFANLNDIGSADVSEGAFGISSDYAHKLTDTLFLTNDTDIILSSSDDVIFNDLALNVAMTDTLALRTSILTEFHSEPGTAKSTDNTFGVSLVYSFN</sequence>
<gene>
    <name evidence="2" type="ORF">BOA8489_00981</name>
</gene>